<feature type="repeat" description="WD" evidence="3">
    <location>
        <begin position="169"/>
        <end position="210"/>
    </location>
</feature>
<keyword evidence="1 3" id="KW-0853">WD repeat</keyword>
<dbReference type="KEGG" id="lcre:Pla8534_17440"/>
<evidence type="ECO:0000256" key="2">
    <source>
        <dbReference type="ARBA" id="ARBA00022737"/>
    </source>
</evidence>
<feature type="region of interest" description="Disordered" evidence="4">
    <location>
        <begin position="1"/>
        <end position="26"/>
    </location>
</feature>
<evidence type="ECO:0000313" key="5">
    <source>
        <dbReference type="EMBL" id="QDU93958.1"/>
    </source>
</evidence>
<gene>
    <name evidence="5" type="ORF">Pla8534_17440</name>
</gene>
<dbReference type="InterPro" id="IPR036322">
    <property type="entry name" value="WD40_repeat_dom_sf"/>
</dbReference>
<dbReference type="SUPFAM" id="SSF50978">
    <property type="entry name" value="WD40 repeat-like"/>
    <property type="match status" value="1"/>
</dbReference>
<dbReference type="InterPro" id="IPR015943">
    <property type="entry name" value="WD40/YVTN_repeat-like_dom_sf"/>
</dbReference>
<dbReference type="Proteomes" id="UP000317648">
    <property type="component" value="Chromosome"/>
</dbReference>
<organism evidence="5 6">
    <name type="scientific">Lignipirellula cremea</name>
    <dbReference type="NCBI Taxonomy" id="2528010"/>
    <lineage>
        <taxon>Bacteria</taxon>
        <taxon>Pseudomonadati</taxon>
        <taxon>Planctomycetota</taxon>
        <taxon>Planctomycetia</taxon>
        <taxon>Pirellulales</taxon>
        <taxon>Pirellulaceae</taxon>
        <taxon>Lignipirellula</taxon>
    </lineage>
</organism>
<dbReference type="InterPro" id="IPR001680">
    <property type="entry name" value="WD40_rpt"/>
</dbReference>
<evidence type="ECO:0000313" key="6">
    <source>
        <dbReference type="Proteomes" id="UP000317648"/>
    </source>
</evidence>
<keyword evidence="6" id="KW-1185">Reference proteome</keyword>
<dbReference type="PROSITE" id="PS50082">
    <property type="entry name" value="WD_REPEATS_2"/>
    <property type="match status" value="4"/>
</dbReference>
<feature type="repeat" description="WD" evidence="3">
    <location>
        <begin position="127"/>
        <end position="168"/>
    </location>
</feature>
<reference evidence="5 6" key="1">
    <citation type="submission" date="2019-02" db="EMBL/GenBank/DDBJ databases">
        <title>Deep-cultivation of Planctomycetes and their phenomic and genomic characterization uncovers novel biology.</title>
        <authorList>
            <person name="Wiegand S."/>
            <person name="Jogler M."/>
            <person name="Boedeker C."/>
            <person name="Pinto D."/>
            <person name="Vollmers J."/>
            <person name="Rivas-Marin E."/>
            <person name="Kohn T."/>
            <person name="Peeters S.H."/>
            <person name="Heuer A."/>
            <person name="Rast P."/>
            <person name="Oberbeckmann S."/>
            <person name="Bunk B."/>
            <person name="Jeske O."/>
            <person name="Meyerdierks A."/>
            <person name="Storesund J.E."/>
            <person name="Kallscheuer N."/>
            <person name="Luecker S."/>
            <person name="Lage O.M."/>
            <person name="Pohl T."/>
            <person name="Merkel B.J."/>
            <person name="Hornburger P."/>
            <person name="Mueller R.-W."/>
            <person name="Bruemmer F."/>
            <person name="Labrenz M."/>
            <person name="Spormann A.M."/>
            <person name="Op den Camp H."/>
            <person name="Overmann J."/>
            <person name="Amann R."/>
            <person name="Jetten M.S.M."/>
            <person name="Mascher T."/>
            <person name="Medema M.H."/>
            <person name="Devos D.P."/>
            <person name="Kaster A.-K."/>
            <person name="Ovreas L."/>
            <person name="Rohde M."/>
            <person name="Galperin M.Y."/>
            <person name="Jogler C."/>
        </authorList>
    </citation>
    <scope>NUCLEOTIDE SEQUENCE [LARGE SCALE GENOMIC DNA]</scope>
    <source>
        <strain evidence="5 6">Pla85_3_4</strain>
    </source>
</reference>
<name>A0A518DQ55_9BACT</name>
<keyword evidence="2" id="KW-0677">Repeat</keyword>
<dbReference type="SMART" id="SM00320">
    <property type="entry name" value="WD40"/>
    <property type="match status" value="6"/>
</dbReference>
<protein>
    <submittedName>
        <fullName evidence="5">WD domain, G-beta repeat</fullName>
    </submittedName>
</protein>
<dbReference type="PROSITE" id="PS00678">
    <property type="entry name" value="WD_REPEATS_1"/>
    <property type="match status" value="1"/>
</dbReference>
<dbReference type="PROSITE" id="PS50294">
    <property type="entry name" value="WD_REPEATS_REGION"/>
    <property type="match status" value="2"/>
</dbReference>
<sequence length="362" mass="39712">MSEQTPNAAPGKTAFDEPPAPQRQPIDAPLDIQQTHKIAEFEHDYPLTHCRFDPTGRYVFAGAEDFNIYRWDLASGAASKTPFTGHHSWVRSVDLSPDGQTLYTGGYDDCIGVWSADADLPQPEQMVEAHRGWVRWVRVSPDGKRLASCGNDNLVKIWNLPDMSPSHVLAGHQRYPYAVAFHPDGERLVSFDLMGVVKEWSLATGEELRTLEAKVMWGYDKVFAADMGGARDLRFSPNGSGLAVAGLTNLKNAFAGTHDPMILVFDWDKGEPRYQFIDADFGGMAWGALFHPDGLLIGGGSPRAGAKGVLWFLKEGEEKPVHTVPLSHGSRGIDLSPDGKLLAVAQVDNRLTVYQMTAPAVQ</sequence>
<dbReference type="AlphaFoldDB" id="A0A518DQ55"/>
<feature type="repeat" description="WD" evidence="3">
    <location>
        <begin position="40"/>
        <end position="81"/>
    </location>
</feature>
<evidence type="ECO:0000256" key="1">
    <source>
        <dbReference type="ARBA" id="ARBA00022574"/>
    </source>
</evidence>
<dbReference type="InterPro" id="IPR019775">
    <property type="entry name" value="WD40_repeat_CS"/>
</dbReference>
<dbReference type="CDD" id="cd00200">
    <property type="entry name" value="WD40"/>
    <property type="match status" value="1"/>
</dbReference>
<accession>A0A518DQ55</accession>
<dbReference type="EMBL" id="CP036433">
    <property type="protein sequence ID" value="QDU93958.1"/>
    <property type="molecule type" value="Genomic_DNA"/>
</dbReference>
<dbReference type="PANTHER" id="PTHR19879:SF9">
    <property type="entry name" value="TRANSCRIPTION INITIATION FACTOR TFIID SUBUNIT 5"/>
    <property type="match status" value="1"/>
</dbReference>
<evidence type="ECO:0000256" key="3">
    <source>
        <dbReference type="PROSITE-ProRule" id="PRU00221"/>
    </source>
</evidence>
<dbReference type="PANTHER" id="PTHR19879">
    <property type="entry name" value="TRANSCRIPTION INITIATION FACTOR TFIID"/>
    <property type="match status" value="1"/>
</dbReference>
<feature type="repeat" description="WD" evidence="3">
    <location>
        <begin position="83"/>
        <end position="115"/>
    </location>
</feature>
<dbReference type="Gene3D" id="2.130.10.10">
    <property type="entry name" value="YVTN repeat-like/Quinoprotein amine dehydrogenase"/>
    <property type="match status" value="2"/>
</dbReference>
<dbReference type="Pfam" id="PF00400">
    <property type="entry name" value="WD40"/>
    <property type="match status" value="4"/>
</dbReference>
<proteinExistence type="predicted"/>
<dbReference type="RefSeq" id="WP_145051554.1">
    <property type="nucleotide sequence ID" value="NZ_CP036433.1"/>
</dbReference>
<dbReference type="OrthoDB" id="230341at2"/>
<evidence type="ECO:0000256" key="4">
    <source>
        <dbReference type="SAM" id="MobiDB-lite"/>
    </source>
</evidence>